<dbReference type="EMBL" id="JAKLTY010000041">
    <property type="protein sequence ID" value="MCG2632442.1"/>
    <property type="molecule type" value="Genomic_DNA"/>
</dbReference>
<dbReference type="Proteomes" id="UP001139054">
    <property type="component" value="Unassembled WGS sequence"/>
</dbReference>
<keyword evidence="4" id="KW-1185">Reference proteome</keyword>
<name>A0A9X1RJD7_9BRAD</name>
<feature type="compositionally biased region" description="Low complexity" evidence="1">
    <location>
        <begin position="47"/>
        <end position="56"/>
    </location>
</feature>
<evidence type="ECO:0000313" key="4">
    <source>
        <dbReference type="Proteomes" id="UP001139012"/>
    </source>
</evidence>
<feature type="compositionally biased region" description="Low complexity" evidence="1">
    <location>
        <begin position="68"/>
        <end position="88"/>
    </location>
</feature>
<accession>A0A9X1RJD7</accession>
<dbReference type="RefSeq" id="WP_237873574.1">
    <property type="nucleotide sequence ID" value="NZ_JAKLTY010000041.1"/>
</dbReference>
<organism evidence="2 5">
    <name type="scientific">Bradyrhizobium zhengyangense</name>
    <dbReference type="NCBI Taxonomy" id="2911009"/>
    <lineage>
        <taxon>Bacteria</taxon>
        <taxon>Pseudomonadati</taxon>
        <taxon>Pseudomonadota</taxon>
        <taxon>Alphaproteobacteria</taxon>
        <taxon>Hyphomicrobiales</taxon>
        <taxon>Nitrobacteraceae</taxon>
        <taxon>Bradyrhizobium</taxon>
    </lineage>
</organism>
<gene>
    <name evidence="3" type="ORF">L6637_35635</name>
    <name evidence="2" type="ORF">L6654_38160</name>
</gene>
<dbReference type="Proteomes" id="UP001139012">
    <property type="component" value="Unassembled WGS sequence"/>
</dbReference>
<comment type="caution">
    <text evidence="2">The sequence shown here is derived from an EMBL/GenBank/DDBJ whole genome shotgun (WGS) entry which is preliminary data.</text>
</comment>
<evidence type="ECO:0000313" key="5">
    <source>
        <dbReference type="Proteomes" id="UP001139054"/>
    </source>
</evidence>
<evidence type="ECO:0000313" key="3">
    <source>
        <dbReference type="EMBL" id="MCG2672291.1"/>
    </source>
</evidence>
<reference evidence="2" key="1">
    <citation type="submission" date="2022-01" db="EMBL/GenBank/DDBJ databases">
        <title>Genome sequnece data of strain Bradyrhizobium sp. nov.</title>
        <authorList>
            <person name="Zhang J."/>
        </authorList>
    </citation>
    <scope>NUCLEOTIDE SEQUENCE</scope>
    <source>
        <strain evidence="3">WYCCWR 12774</strain>
        <strain evidence="2">WYCCWR 13023</strain>
    </source>
</reference>
<evidence type="ECO:0000313" key="2">
    <source>
        <dbReference type="EMBL" id="MCG2632442.1"/>
    </source>
</evidence>
<evidence type="ECO:0000256" key="1">
    <source>
        <dbReference type="SAM" id="MobiDB-lite"/>
    </source>
</evidence>
<protein>
    <submittedName>
        <fullName evidence="2">Uncharacterized protein</fullName>
    </submittedName>
</protein>
<dbReference type="EMBL" id="JAKLUA010000019">
    <property type="protein sequence ID" value="MCG2672291.1"/>
    <property type="molecule type" value="Genomic_DNA"/>
</dbReference>
<feature type="region of interest" description="Disordered" evidence="1">
    <location>
        <begin position="47"/>
        <end position="94"/>
    </location>
</feature>
<sequence length="94" mass="9891">MIDDPFGDSLPRVIASLASLRATIRSAQILADDPAELEAFAATLESSTISSARSRSGIWQGSPPSPNPIRRSSTTGDSQRISSSSGSAQRERST</sequence>
<dbReference type="AlphaFoldDB" id="A0A9X1RJD7"/>
<proteinExistence type="predicted"/>